<dbReference type="OrthoDB" id="9793390at2"/>
<dbReference type="Proteomes" id="UP000321362">
    <property type="component" value="Chromosome"/>
</dbReference>
<feature type="transmembrane region" description="Helical" evidence="8">
    <location>
        <begin position="206"/>
        <end position="228"/>
    </location>
</feature>
<keyword evidence="5 8" id="KW-0812">Transmembrane</keyword>
<evidence type="ECO:0000313" key="9">
    <source>
        <dbReference type="EMBL" id="QEC76508.1"/>
    </source>
</evidence>
<feature type="transmembrane region" description="Helical" evidence="8">
    <location>
        <begin position="68"/>
        <end position="87"/>
    </location>
</feature>
<feature type="transmembrane region" description="Helical" evidence="8">
    <location>
        <begin position="36"/>
        <end position="56"/>
    </location>
</feature>
<gene>
    <name evidence="9" type="ORF">FSB76_11325</name>
</gene>
<dbReference type="PANTHER" id="PTHR21716">
    <property type="entry name" value="TRANSMEMBRANE PROTEIN"/>
    <property type="match status" value="1"/>
</dbReference>
<evidence type="ECO:0000256" key="6">
    <source>
        <dbReference type="ARBA" id="ARBA00022989"/>
    </source>
</evidence>
<accession>A0A5B8W2G8</accession>
<dbReference type="RefSeq" id="WP_147053681.1">
    <property type="nucleotide sequence ID" value="NZ_CP042437.1"/>
</dbReference>
<dbReference type="GO" id="GO:0005886">
    <property type="term" value="C:plasma membrane"/>
    <property type="evidence" value="ECO:0007669"/>
    <property type="project" value="UniProtKB-SubCell"/>
</dbReference>
<feature type="transmembrane region" description="Helical" evidence="8">
    <location>
        <begin position="12"/>
        <end position="30"/>
    </location>
</feature>
<reference evidence="9 10" key="1">
    <citation type="journal article" date="2013" name="J. Microbiol.">
        <title>Mucilaginibacter ginsenosidivorax sp. nov., with ginsenoside converting activity isolated from sediment.</title>
        <authorList>
            <person name="Kim J.K."/>
            <person name="Choi T.E."/>
            <person name="Liu Q.M."/>
            <person name="Park H.Y."/>
            <person name="Yi T.H."/>
            <person name="Yoon M.H."/>
            <person name="Kim S.C."/>
            <person name="Im W.T."/>
        </authorList>
    </citation>
    <scope>NUCLEOTIDE SEQUENCE [LARGE SCALE GENOMIC DNA]</scope>
    <source>
        <strain evidence="9 10">KHI28</strain>
    </source>
</reference>
<dbReference type="GO" id="GO:0055085">
    <property type="term" value="P:transmembrane transport"/>
    <property type="evidence" value="ECO:0007669"/>
    <property type="project" value="TreeGrafter"/>
</dbReference>
<evidence type="ECO:0000256" key="7">
    <source>
        <dbReference type="ARBA" id="ARBA00023136"/>
    </source>
</evidence>
<keyword evidence="7 8" id="KW-0472">Membrane</keyword>
<evidence type="ECO:0000256" key="1">
    <source>
        <dbReference type="ARBA" id="ARBA00004651"/>
    </source>
</evidence>
<dbReference type="Pfam" id="PF01594">
    <property type="entry name" value="AI-2E_transport"/>
    <property type="match status" value="1"/>
</dbReference>
<protein>
    <submittedName>
        <fullName evidence="9">AI-2E family transporter</fullName>
    </submittedName>
</protein>
<dbReference type="InterPro" id="IPR002549">
    <property type="entry name" value="AI-2E-like"/>
</dbReference>
<name>A0A5B8W2G8_9SPHI</name>
<comment type="subcellular location">
    <subcellularLocation>
        <location evidence="1">Cell membrane</location>
        <topology evidence="1">Multi-pass membrane protein</topology>
    </subcellularLocation>
</comment>
<dbReference type="EMBL" id="CP042437">
    <property type="protein sequence ID" value="QEC76508.1"/>
    <property type="molecule type" value="Genomic_DNA"/>
</dbReference>
<feature type="transmembrane region" description="Helical" evidence="8">
    <location>
        <begin position="315"/>
        <end position="336"/>
    </location>
</feature>
<evidence type="ECO:0000256" key="3">
    <source>
        <dbReference type="ARBA" id="ARBA00022448"/>
    </source>
</evidence>
<dbReference type="KEGG" id="mgk:FSB76_11325"/>
<keyword evidence="6 8" id="KW-1133">Transmembrane helix</keyword>
<keyword evidence="3" id="KW-0813">Transport</keyword>
<evidence type="ECO:0000313" key="10">
    <source>
        <dbReference type="Proteomes" id="UP000321362"/>
    </source>
</evidence>
<feature type="transmembrane region" description="Helical" evidence="8">
    <location>
        <begin position="234"/>
        <end position="261"/>
    </location>
</feature>
<keyword evidence="4" id="KW-1003">Cell membrane</keyword>
<sequence>MDLNTFTKLPFYIKLACVLFSLFAIGYLVIIGKEILSPLIFSCLFSILLLPVAAFLEKWLRLPRSAASMMAVVLLLSLVGLLIYVIASQIADLAKDWPRFQAQINQSMWQFRGWVQDTFHITRGKQLRVVNSAASKVMSPDPAVLGATVLSLSSILLFLVFTFIYTFFFLLYRRLIMKFLVSVFLPENKTTVHEVIEQVQRIIRKYIIGLLIEMGIIATGVSVAFSFMGVQYAILLGLITGVFNIIPYVGIFSALVVSAVVTLGTSPDSSKVIWVMVTLVVTHLIDSNVLLPIVVGSKVRINALITVLGVVVGEMIWGIPGMFLSIPSIAVLKIIFDRVESLQPWGIILGDEEKEQNKLAKGNSVKNKKAIIEDVEPSGSPT</sequence>
<feature type="transmembrane region" description="Helical" evidence="8">
    <location>
        <begin position="144"/>
        <end position="172"/>
    </location>
</feature>
<proteinExistence type="inferred from homology"/>
<evidence type="ECO:0000256" key="8">
    <source>
        <dbReference type="SAM" id="Phobius"/>
    </source>
</evidence>
<organism evidence="9 10">
    <name type="scientific">Mucilaginibacter ginsenosidivorax</name>
    <dbReference type="NCBI Taxonomy" id="862126"/>
    <lineage>
        <taxon>Bacteria</taxon>
        <taxon>Pseudomonadati</taxon>
        <taxon>Bacteroidota</taxon>
        <taxon>Sphingobacteriia</taxon>
        <taxon>Sphingobacteriales</taxon>
        <taxon>Sphingobacteriaceae</taxon>
        <taxon>Mucilaginibacter</taxon>
    </lineage>
</organism>
<evidence type="ECO:0000256" key="5">
    <source>
        <dbReference type="ARBA" id="ARBA00022692"/>
    </source>
</evidence>
<feature type="transmembrane region" description="Helical" evidence="8">
    <location>
        <begin position="273"/>
        <end position="295"/>
    </location>
</feature>
<keyword evidence="10" id="KW-1185">Reference proteome</keyword>
<dbReference type="AlphaFoldDB" id="A0A5B8W2G8"/>
<comment type="similarity">
    <text evidence="2">Belongs to the autoinducer-2 exporter (AI-2E) (TC 2.A.86) family.</text>
</comment>
<evidence type="ECO:0000256" key="4">
    <source>
        <dbReference type="ARBA" id="ARBA00022475"/>
    </source>
</evidence>
<evidence type="ECO:0000256" key="2">
    <source>
        <dbReference type="ARBA" id="ARBA00009773"/>
    </source>
</evidence>
<dbReference type="PANTHER" id="PTHR21716:SF53">
    <property type="entry name" value="PERMEASE PERM-RELATED"/>
    <property type="match status" value="1"/>
</dbReference>